<proteinExistence type="predicted"/>
<dbReference type="Proteomes" id="UP001163096">
    <property type="component" value="Chromosome"/>
</dbReference>
<accession>A0A9X9S5W5</accession>
<evidence type="ECO:0008006" key="3">
    <source>
        <dbReference type="Google" id="ProtNLM"/>
    </source>
</evidence>
<keyword evidence="2" id="KW-1185">Reference proteome</keyword>
<protein>
    <recommendedName>
        <fullName evidence="3">Lipoprotein</fullName>
    </recommendedName>
</protein>
<dbReference type="PROSITE" id="PS51257">
    <property type="entry name" value="PROKAR_LIPOPROTEIN"/>
    <property type="match status" value="1"/>
</dbReference>
<dbReference type="RefSeq" id="WP_268187606.1">
    <property type="nucleotide sequence ID" value="NZ_CP113361.1"/>
</dbReference>
<dbReference type="AlphaFoldDB" id="A0A9X9S5W5"/>
<organism evidence="1 2">
    <name type="scientific">Methanogenium organophilum</name>
    <dbReference type="NCBI Taxonomy" id="2199"/>
    <lineage>
        <taxon>Archaea</taxon>
        <taxon>Methanobacteriati</taxon>
        <taxon>Methanobacteriota</taxon>
        <taxon>Stenosarchaea group</taxon>
        <taxon>Methanomicrobia</taxon>
        <taxon>Methanomicrobiales</taxon>
        <taxon>Methanomicrobiaceae</taxon>
        <taxon>Methanogenium</taxon>
    </lineage>
</organism>
<name>A0A9X9S5W5_METOG</name>
<dbReference type="EMBL" id="CP113361">
    <property type="protein sequence ID" value="WAI02328.1"/>
    <property type="molecule type" value="Genomic_DNA"/>
</dbReference>
<sequence length="116" mass="12259">MKRYGLFIGLLCCCLGAAVLACGCIGDEPTDPNAVSGNGTIVYQNLEGGFYGIVTDDGTPYLPLNLPDEFAQDNLSITFTGVAKTDVMTIQQWGTPLELTEISSGDQTMKMVSGTP</sequence>
<gene>
    <name evidence="1" type="ORF">OU421_05505</name>
</gene>
<dbReference type="GeneID" id="76834537"/>
<dbReference type="KEGG" id="mou:OU421_05505"/>
<reference evidence="1" key="1">
    <citation type="submission" date="2022-11" db="EMBL/GenBank/DDBJ databases">
        <title>Complete genome sequence of Methanogenium organophilum DSM 3596.</title>
        <authorList>
            <person name="Chen S.-C."/>
            <person name="Lai S.-J."/>
            <person name="You Y.-T."/>
        </authorList>
    </citation>
    <scope>NUCLEOTIDE SEQUENCE</scope>
    <source>
        <strain evidence="1">DSM 3596</strain>
    </source>
</reference>
<evidence type="ECO:0000313" key="1">
    <source>
        <dbReference type="EMBL" id="WAI02328.1"/>
    </source>
</evidence>
<evidence type="ECO:0000313" key="2">
    <source>
        <dbReference type="Proteomes" id="UP001163096"/>
    </source>
</evidence>